<dbReference type="AlphaFoldDB" id="A0A2S0I9X6"/>
<keyword evidence="2" id="KW-1185">Reference proteome</keyword>
<protein>
    <recommendedName>
        <fullName evidence="3">SMI1/KNR4 family protein</fullName>
    </recommendedName>
</protein>
<organism evidence="1 2">
    <name type="scientific">Achromobacter spanius</name>
    <dbReference type="NCBI Taxonomy" id="217203"/>
    <lineage>
        <taxon>Bacteria</taxon>
        <taxon>Pseudomonadati</taxon>
        <taxon>Pseudomonadota</taxon>
        <taxon>Betaproteobacteria</taxon>
        <taxon>Burkholderiales</taxon>
        <taxon>Alcaligenaceae</taxon>
        <taxon>Achromobacter</taxon>
    </lineage>
</organism>
<dbReference type="RefSeq" id="WP_105239592.1">
    <property type="nucleotide sequence ID" value="NZ_CP023270.1"/>
</dbReference>
<name>A0A2S0I9X6_9BURK</name>
<dbReference type="Proteomes" id="UP000239477">
    <property type="component" value="Chromosome"/>
</dbReference>
<dbReference type="OrthoDB" id="8444591at2"/>
<gene>
    <name evidence="1" type="ORF">CLM73_17945</name>
</gene>
<accession>A0A2S0I9X6</accession>
<dbReference type="InterPro" id="IPR025851">
    <property type="entry name" value="SUKH-4"/>
</dbReference>
<dbReference type="SUPFAM" id="SSF160631">
    <property type="entry name" value="SMI1/KNR4-like"/>
    <property type="match status" value="1"/>
</dbReference>
<dbReference type="Pfam" id="PF14435">
    <property type="entry name" value="SUKH-4"/>
    <property type="match status" value="1"/>
</dbReference>
<dbReference type="InterPro" id="IPR037883">
    <property type="entry name" value="Knr4/Smi1-like_sf"/>
</dbReference>
<sequence length="195" mass="21832">MNSFEPIRAQFARFGELRPQPRDAWQGDIALPQVLADFYDQIGPWGATYHQNVGPVGITLSETNISFPPLYKLWDRQAGYRWDASNGERVAEWQDNWLVIADQNADPFILDTETGEILYAMHGTGAWDADVVAPDLPTFAAALAVVGVVCLEADEDLRNDDWEIKPEHRARALQALTTVLGDPVEAECFLDVLEF</sequence>
<dbReference type="EMBL" id="CP023270">
    <property type="protein sequence ID" value="AVJ28841.1"/>
    <property type="molecule type" value="Genomic_DNA"/>
</dbReference>
<evidence type="ECO:0008006" key="3">
    <source>
        <dbReference type="Google" id="ProtNLM"/>
    </source>
</evidence>
<evidence type="ECO:0000313" key="2">
    <source>
        <dbReference type="Proteomes" id="UP000239477"/>
    </source>
</evidence>
<proteinExistence type="predicted"/>
<evidence type="ECO:0000313" key="1">
    <source>
        <dbReference type="EMBL" id="AVJ28841.1"/>
    </source>
</evidence>
<reference evidence="1 2" key="1">
    <citation type="submission" date="2017-09" db="EMBL/GenBank/DDBJ databases">
        <title>Genomic, metabolic, and phenotypic characteristics of bacterial isolates from the natural microbiome of the model nematode Caenorhabditis elegans.</title>
        <authorList>
            <person name="Zimmermann J."/>
            <person name="Obeng N."/>
            <person name="Yang W."/>
            <person name="Obeng O."/>
            <person name="Kissoyan K."/>
            <person name="Pees B."/>
            <person name="Dirksen P."/>
            <person name="Hoppner M."/>
            <person name="Franke A."/>
            <person name="Rosenstiel P."/>
            <person name="Leippe M."/>
            <person name="Dierking K."/>
            <person name="Kaleta C."/>
            <person name="Schulenburg H."/>
        </authorList>
    </citation>
    <scope>NUCLEOTIDE SEQUENCE [LARGE SCALE GENOMIC DNA]</scope>
    <source>
        <strain evidence="1 2">MYb73</strain>
    </source>
</reference>